<comment type="caution">
    <text evidence="1">The sequence shown here is derived from an EMBL/GenBank/DDBJ whole genome shotgun (WGS) entry which is preliminary data.</text>
</comment>
<gene>
    <name evidence="1" type="ORF">AVEN_58638_1</name>
</gene>
<protein>
    <submittedName>
        <fullName evidence="1">Uncharacterized protein</fullName>
    </submittedName>
</protein>
<dbReference type="AlphaFoldDB" id="A0A4Y2HD51"/>
<organism evidence="1 2">
    <name type="scientific">Araneus ventricosus</name>
    <name type="common">Orbweaver spider</name>
    <name type="synonym">Epeira ventricosa</name>
    <dbReference type="NCBI Taxonomy" id="182803"/>
    <lineage>
        <taxon>Eukaryota</taxon>
        <taxon>Metazoa</taxon>
        <taxon>Ecdysozoa</taxon>
        <taxon>Arthropoda</taxon>
        <taxon>Chelicerata</taxon>
        <taxon>Arachnida</taxon>
        <taxon>Araneae</taxon>
        <taxon>Araneomorphae</taxon>
        <taxon>Entelegynae</taxon>
        <taxon>Araneoidea</taxon>
        <taxon>Araneidae</taxon>
        <taxon>Araneus</taxon>
    </lineage>
</organism>
<sequence>MLFRVQDQTVANSRLDAIDHPPSQQQGFEKALKPPSLYGIVHLMPHIDDMQVSLLFGRSLLAYIVMVPVVKNWFHNMNTVVRDTLRSRLDTFSLTVFSPSQYTL</sequence>
<accession>A0A4Y2HD51</accession>
<dbReference type="Proteomes" id="UP000499080">
    <property type="component" value="Unassembled WGS sequence"/>
</dbReference>
<evidence type="ECO:0000313" key="1">
    <source>
        <dbReference type="EMBL" id="GBM63202.1"/>
    </source>
</evidence>
<evidence type="ECO:0000313" key="2">
    <source>
        <dbReference type="Proteomes" id="UP000499080"/>
    </source>
</evidence>
<dbReference type="EMBL" id="BGPR01001855">
    <property type="protein sequence ID" value="GBM63202.1"/>
    <property type="molecule type" value="Genomic_DNA"/>
</dbReference>
<proteinExistence type="predicted"/>
<keyword evidence="2" id="KW-1185">Reference proteome</keyword>
<reference evidence="1 2" key="1">
    <citation type="journal article" date="2019" name="Sci. Rep.">
        <title>Orb-weaving spider Araneus ventricosus genome elucidates the spidroin gene catalogue.</title>
        <authorList>
            <person name="Kono N."/>
            <person name="Nakamura H."/>
            <person name="Ohtoshi R."/>
            <person name="Moran D.A.P."/>
            <person name="Shinohara A."/>
            <person name="Yoshida Y."/>
            <person name="Fujiwara M."/>
            <person name="Mori M."/>
            <person name="Tomita M."/>
            <person name="Arakawa K."/>
        </authorList>
    </citation>
    <scope>NUCLEOTIDE SEQUENCE [LARGE SCALE GENOMIC DNA]</scope>
</reference>
<name>A0A4Y2HD51_ARAVE</name>